<gene>
    <name evidence="2" type="ORF">K6K13_13365</name>
</gene>
<dbReference type="InterPro" id="IPR007684">
    <property type="entry name" value="Znf_Ogr/Delta"/>
</dbReference>
<proteinExistence type="predicted"/>
<accession>A0ABX9AJV0</accession>
<dbReference type="Pfam" id="PF04606">
    <property type="entry name" value="Ogr_Delta"/>
    <property type="match status" value="1"/>
</dbReference>
<protein>
    <submittedName>
        <fullName evidence="2">Ogr/Delta-like zinc finger family protein</fullName>
    </submittedName>
</protein>
<evidence type="ECO:0000259" key="1">
    <source>
        <dbReference type="Pfam" id="PF04606"/>
    </source>
</evidence>
<reference evidence="2 3" key="1">
    <citation type="submission" date="2021-08" db="EMBL/GenBank/DDBJ databases">
        <title>Culture and genomic analysis of Symbiopectobacterium purcellii sp. nov. gen. nov., isolated from the leafhopper Empoasca decipiens.</title>
        <authorList>
            <person name="Nadal-Jimenez P."/>
            <person name="Siozios S."/>
            <person name="Halliday N."/>
            <person name="Camara M."/>
            <person name="Hurst G.D.D."/>
        </authorList>
    </citation>
    <scope>NUCLEOTIDE SEQUENCE [LARGE SCALE GENOMIC DNA]</scope>
    <source>
        <strain evidence="2 3">SyEd1</strain>
    </source>
</reference>
<keyword evidence="3" id="KW-1185">Reference proteome</keyword>
<dbReference type="EMBL" id="CP081864">
    <property type="protein sequence ID" value="QZN94341.1"/>
    <property type="molecule type" value="Genomic_DNA"/>
</dbReference>
<evidence type="ECO:0000313" key="2">
    <source>
        <dbReference type="EMBL" id="QZN94341.1"/>
    </source>
</evidence>
<dbReference type="Proteomes" id="UP000825886">
    <property type="component" value="Chromosome"/>
</dbReference>
<evidence type="ECO:0000313" key="3">
    <source>
        <dbReference type="Proteomes" id="UP000825886"/>
    </source>
</evidence>
<feature type="domain" description="Zinc finger Ogr/Delta-type" evidence="1">
    <location>
        <begin position="3"/>
        <end position="47"/>
    </location>
</feature>
<name>A0ABX9AJV0_9ENTR</name>
<organism evidence="2 3">
    <name type="scientific">Symbiopectobacterium purcellii</name>
    <dbReference type="NCBI Taxonomy" id="2871826"/>
    <lineage>
        <taxon>Bacteria</taxon>
        <taxon>Pseudomonadati</taxon>
        <taxon>Pseudomonadota</taxon>
        <taxon>Gammaproteobacteria</taxon>
        <taxon>Enterobacterales</taxon>
        <taxon>Enterobacteriaceae</taxon>
    </lineage>
</organism>
<sequence length="88" mass="9971">MFTCPFCGAVARPRTSRRLNEMTIRQYHQCQHQECSETFTTLNTVEHRVSKRAREEPLPPDFIPQDAFPTSHYAGSVKFGAVTKGPSS</sequence>